<dbReference type="EMBL" id="JACJIA010000006">
    <property type="protein sequence ID" value="MBA8953282.1"/>
    <property type="molecule type" value="Genomic_DNA"/>
</dbReference>
<evidence type="ECO:0000313" key="9">
    <source>
        <dbReference type="Proteomes" id="UP000572680"/>
    </source>
</evidence>
<protein>
    <submittedName>
        <fullName evidence="8">Putative MFS family arabinose efflux permease</fullName>
    </submittedName>
</protein>
<dbReference type="PANTHER" id="PTHR43124:SF10">
    <property type="entry name" value="PURINE EFFLUX PUMP PBUE"/>
    <property type="match status" value="1"/>
</dbReference>
<name>A0A7W3LSA8_ACTNM</name>
<dbReference type="Gene3D" id="1.20.1250.20">
    <property type="entry name" value="MFS general substrate transporter like domains"/>
    <property type="match status" value="1"/>
</dbReference>
<dbReference type="Pfam" id="PF07690">
    <property type="entry name" value="MFS_1"/>
    <property type="match status" value="1"/>
</dbReference>
<keyword evidence="9" id="KW-1185">Reference proteome</keyword>
<evidence type="ECO:0000313" key="8">
    <source>
        <dbReference type="EMBL" id="MBA8953282.1"/>
    </source>
</evidence>
<feature type="transmembrane region" description="Helical" evidence="6">
    <location>
        <begin position="74"/>
        <end position="93"/>
    </location>
</feature>
<keyword evidence="2" id="KW-1003">Cell membrane</keyword>
<feature type="transmembrane region" description="Helical" evidence="6">
    <location>
        <begin position="202"/>
        <end position="224"/>
    </location>
</feature>
<keyword evidence="3 6" id="KW-0812">Transmembrane</keyword>
<evidence type="ECO:0000256" key="3">
    <source>
        <dbReference type="ARBA" id="ARBA00022692"/>
    </source>
</evidence>
<dbReference type="CDD" id="cd17324">
    <property type="entry name" value="MFS_NepI_like"/>
    <property type="match status" value="1"/>
</dbReference>
<feature type="transmembrane region" description="Helical" evidence="6">
    <location>
        <begin position="236"/>
        <end position="257"/>
    </location>
</feature>
<reference evidence="8 9" key="1">
    <citation type="submission" date="2020-08" db="EMBL/GenBank/DDBJ databases">
        <title>Genomic Encyclopedia of Type Strains, Phase IV (KMG-IV): sequencing the most valuable type-strain genomes for metagenomic binning, comparative biology and taxonomic classification.</title>
        <authorList>
            <person name="Goeker M."/>
        </authorList>
    </citation>
    <scope>NUCLEOTIDE SEQUENCE [LARGE SCALE GENOMIC DNA]</scope>
    <source>
        <strain evidence="8 9">DSM 44197</strain>
    </source>
</reference>
<comment type="caution">
    <text evidence="8">The sequence shown here is derived from an EMBL/GenBank/DDBJ whole genome shotgun (WGS) entry which is preliminary data.</text>
</comment>
<accession>A0A7W3LSA8</accession>
<evidence type="ECO:0000259" key="7">
    <source>
        <dbReference type="PROSITE" id="PS50850"/>
    </source>
</evidence>
<dbReference type="GO" id="GO:0005886">
    <property type="term" value="C:plasma membrane"/>
    <property type="evidence" value="ECO:0007669"/>
    <property type="project" value="UniProtKB-SubCell"/>
</dbReference>
<dbReference type="InterPro" id="IPR020846">
    <property type="entry name" value="MFS_dom"/>
</dbReference>
<dbReference type="AlphaFoldDB" id="A0A7W3LSA8"/>
<feature type="transmembrane region" description="Helical" evidence="6">
    <location>
        <begin position="294"/>
        <end position="310"/>
    </location>
</feature>
<dbReference type="PANTHER" id="PTHR43124">
    <property type="entry name" value="PURINE EFFLUX PUMP PBUE"/>
    <property type="match status" value="1"/>
</dbReference>
<feature type="transmembrane region" description="Helical" evidence="6">
    <location>
        <begin position="132"/>
        <end position="155"/>
    </location>
</feature>
<evidence type="ECO:0000256" key="6">
    <source>
        <dbReference type="SAM" id="Phobius"/>
    </source>
</evidence>
<dbReference type="InterPro" id="IPR050189">
    <property type="entry name" value="MFS_Efflux_Transporters"/>
</dbReference>
<feature type="transmembrane region" description="Helical" evidence="6">
    <location>
        <begin position="352"/>
        <end position="372"/>
    </location>
</feature>
<dbReference type="Proteomes" id="UP000572680">
    <property type="component" value="Unassembled WGS sequence"/>
</dbReference>
<feature type="transmembrane region" description="Helical" evidence="6">
    <location>
        <begin position="99"/>
        <end position="120"/>
    </location>
</feature>
<dbReference type="InterPro" id="IPR036259">
    <property type="entry name" value="MFS_trans_sf"/>
</dbReference>
<evidence type="ECO:0000256" key="1">
    <source>
        <dbReference type="ARBA" id="ARBA00004651"/>
    </source>
</evidence>
<evidence type="ECO:0000256" key="4">
    <source>
        <dbReference type="ARBA" id="ARBA00022989"/>
    </source>
</evidence>
<keyword evidence="5 6" id="KW-0472">Membrane</keyword>
<dbReference type="SUPFAM" id="SSF103473">
    <property type="entry name" value="MFS general substrate transporter"/>
    <property type="match status" value="1"/>
</dbReference>
<comment type="subcellular location">
    <subcellularLocation>
        <location evidence="1">Cell membrane</location>
        <topology evidence="1">Multi-pass membrane protein</topology>
    </subcellularLocation>
</comment>
<feature type="transmembrane region" description="Helical" evidence="6">
    <location>
        <begin position="161"/>
        <end position="181"/>
    </location>
</feature>
<dbReference type="RefSeq" id="WP_182845465.1">
    <property type="nucleotide sequence ID" value="NZ_BAAALP010000001.1"/>
</dbReference>
<feature type="transmembrane region" description="Helical" evidence="6">
    <location>
        <begin position="269"/>
        <end position="288"/>
    </location>
</feature>
<sequence>MDRTLLRRLLPLSTALFAVGTDGFVIAGLLPQIAADLGVGVAAAGQLVTGFALAFAVSAPILGAVTSAMDRRRALLLALAIFVVGNAATALGPTYGTVMAARIVTAVGAGLIGAAAFSAAAEIASPERRGRALAFVMGGLTLAIAFGLPAGTLIGGADWRLTLWAVAALGVVAAAGVAVALPPISLPSDGLRARLAPLREPWAFGMLAVTVLSLAGTHLLYTYIGPALEDATGGSATRLTVVLLAWGVGNMAGNAMAGRLADRHPPRTVVSAGLGAAAVLLAVSPLIIDDLAAATVWAVLWGVCVSLPIVPQQSRLVERAPAASAVLLGLNNSAIYVGVAVGGGLGGLAQGALAPAHLGLAAAAISVVGLLVNLGTARRPVPLAEATRR</sequence>
<feature type="transmembrane region" description="Helical" evidence="6">
    <location>
        <begin position="37"/>
        <end position="62"/>
    </location>
</feature>
<dbReference type="GO" id="GO:0022857">
    <property type="term" value="F:transmembrane transporter activity"/>
    <property type="evidence" value="ECO:0007669"/>
    <property type="project" value="InterPro"/>
</dbReference>
<gene>
    <name evidence="8" type="ORF">HNR61_004932</name>
</gene>
<feature type="transmembrane region" description="Helical" evidence="6">
    <location>
        <begin position="322"/>
        <end position="346"/>
    </location>
</feature>
<feature type="domain" description="Major facilitator superfamily (MFS) profile" evidence="7">
    <location>
        <begin position="8"/>
        <end position="381"/>
    </location>
</feature>
<dbReference type="PROSITE" id="PS50850">
    <property type="entry name" value="MFS"/>
    <property type="match status" value="1"/>
</dbReference>
<dbReference type="InterPro" id="IPR011701">
    <property type="entry name" value="MFS"/>
</dbReference>
<proteinExistence type="predicted"/>
<organism evidence="8 9">
    <name type="scientific">Actinomadura namibiensis</name>
    <dbReference type="NCBI Taxonomy" id="182080"/>
    <lineage>
        <taxon>Bacteria</taxon>
        <taxon>Bacillati</taxon>
        <taxon>Actinomycetota</taxon>
        <taxon>Actinomycetes</taxon>
        <taxon>Streptosporangiales</taxon>
        <taxon>Thermomonosporaceae</taxon>
        <taxon>Actinomadura</taxon>
    </lineage>
</organism>
<keyword evidence="4 6" id="KW-1133">Transmembrane helix</keyword>
<evidence type="ECO:0000256" key="2">
    <source>
        <dbReference type="ARBA" id="ARBA00022475"/>
    </source>
</evidence>
<evidence type="ECO:0000256" key="5">
    <source>
        <dbReference type="ARBA" id="ARBA00023136"/>
    </source>
</evidence>